<comment type="caution">
    <text evidence="1">The sequence shown here is derived from an EMBL/GenBank/DDBJ whole genome shotgun (WGS) entry which is preliminary data.</text>
</comment>
<sequence>MDRKLNEIIELHEIELGKDIYGKFYKLLSELVGIGCTQPSIARVSILVFTLAMFGTAFGFVLLSTIESWGQDYGSVVENSIFLLLDACFVTCYSLQYTNVPRIRRMNFEATKLWESISDEKEKKLFSQYFRIGCLAGTGGAGKITPNLSYPFLCYCLGFNQVLYGDAFLLKKIVFSGIIVAICGLLLLMNAAGQLFLDSSGALIDYIYCCDWYLASPKDRKSIQMIMIRSQRPQYLTAGKISIMSLSSFVQIMKLSCTYFTGVSSMALEED</sequence>
<reference evidence="1" key="1">
    <citation type="submission" date="2023-04" db="EMBL/GenBank/DDBJ databases">
        <title>A chromosome-level genome assembly of the parasitoid wasp Eretmocerus hayati.</title>
        <authorList>
            <person name="Zhong Y."/>
            <person name="Liu S."/>
            <person name="Liu Y."/>
        </authorList>
    </citation>
    <scope>NUCLEOTIDE SEQUENCE</scope>
    <source>
        <strain evidence="1">ZJU_SS_LIU_2023</strain>
    </source>
</reference>
<accession>A0ACC2NG10</accession>
<name>A0ACC2NG10_9HYME</name>
<dbReference type="EMBL" id="CM056743">
    <property type="protein sequence ID" value="KAJ8670011.1"/>
    <property type="molecule type" value="Genomic_DNA"/>
</dbReference>
<keyword evidence="2" id="KW-1185">Reference proteome</keyword>
<dbReference type="Proteomes" id="UP001239111">
    <property type="component" value="Chromosome 3"/>
</dbReference>
<evidence type="ECO:0000313" key="2">
    <source>
        <dbReference type="Proteomes" id="UP001239111"/>
    </source>
</evidence>
<gene>
    <name evidence="1" type="ORF">QAD02_001270</name>
</gene>
<evidence type="ECO:0000313" key="1">
    <source>
        <dbReference type="EMBL" id="KAJ8670011.1"/>
    </source>
</evidence>
<protein>
    <submittedName>
        <fullName evidence="1">Uncharacterized protein</fullName>
    </submittedName>
</protein>
<proteinExistence type="predicted"/>
<organism evidence="1 2">
    <name type="scientific">Eretmocerus hayati</name>
    <dbReference type="NCBI Taxonomy" id="131215"/>
    <lineage>
        <taxon>Eukaryota</taxon>
        <taxon>Metazoa</taxon>
        <taxon>Ecdysozoa</taxon>
        <taxon>Arthropoda</taxon>
        <taxon>Hexapoda</taxon>
        <taxon>Insecta</taxon>
        <taxon>Pterygota</taxon>
        <taxon>Neoptera</taxon>
        <taxon>Endopterygota</taxon>
        <taxon>Hymenoptera</taxon>
        <taxon>Apocrita</taxon>
        <taxon>Proctotrupomorpha</taxon>
        <taxon>Chalcidoidea</taxon>
        <taxon>Aphelinidae</taxon>
        <taxon>Aphelininae</taxon>
        <taxon>Eretmocerus</taxon>
    </lineage>
</organism>